<protein>
    <recommendedName>
        <fullName evidence="5">DUF459 domain-containing protein</fullName>
    </recommendedName>
</protein>
<sequence length="414" mass="45504">MFTIRHGGKGKFLRLLRFAPILTGAAAMLVAGLFTTIVAAQEPVPRRNLLQRLFGIGQRPIYYDDRYLYPEAPRPRRIQKRRPQPAGVQQRRPRAKPRVVETPPPAPVVEKSPDAKKVLVVGDFVADSLGDGLKVAFEQTPGIMIETRASGSSGLVRDDYFDWPKTLPDYIGELNPAAIVISIGANDRQTMRIGDSKEKFRTDRWTEEYRRRVSTLAALARKDNLPVFWVGMPPFQSSAMTADMVTFNGIYREEVEKAGGQFIDIWDGFVDEQGKFVLTGSDINGQQARLRGSDGINLTKAGKRKLAFYVEKDIRKLLGEAASSDSDMPGADGLKDLVVTAPLANEDIVRTPPISLTDPALDGATALLGAREPPKGNGKSARDLLVEKGEVVAAPPGRVDDFRLDKPKAVISSR</sequence>
<reference evidence="3 4" key="1">
    <citation type="submission" date="2021-03" db="EMBL/GenBank/DDBJ databases">
        <title>Genomic Encyclopedia of Type Strains, Phase IV (KMG-IV): sequencing the most valuable type-strain genomes for metagenomic binning, comparative biology and taxonomic classification.</title>
        <authorList>
            <person name="Goeker M."/>
        </authorList>
    </citation>
    <scope>NUCLEOTIDE SEQUENCE [LARGE SCALE GENOMIC DNA]</scope>
    <source>
        <strain evidence="3 4">DSM 13372</strain>
    </source>
</reference>
<keyword evidence="4" id="KW-1185">Reference proteome</keyword>
<dbReference type="InterPro" id="IPR007407">
    <property type="entry name" value="DUF459"/>
</dbReference>
<keyword evidence="2" id="KW-1133">Transmembrane helix</keyword>
<dbReference type="InterPro" id="IPR036514">
    <property type="entry name" value="SGNH_hydro_sf"/>
</dbReference>
<dbReference type="Pfam" id="PF04311">
    <property type="entry name" value="DUF459"/>
    <property type="match status" value="1"/>
</dbReference>
<dbReference type="RefSeq" id="WP_209603392.1">
    <property type="nucleotide sequence ID" value="NZ_JAGILA010000005.1"/>
</dbReference>
<accession>A0ABS4R3B3</accession>
<evidence type="ECO:0000256" key="2">
    <source>
        <dbReference type="SAM" id="Phobius"/>
    </source>
</evidence>
<dbReference type="EMBL" id="JAGILA010000005">
    <property type="protein sequence ID" value="MBP2237369.1"/>
    <property type="molecule type" value="Genomic_DNA"/>
</dbReference>
<keyword evidence="2" id="KW-0472">Membrane</keyword>
<keyword evidence="2" id="KW-0812">Transmembrane</keyword>
<proteinExistence type="predicted"/>
<dbReference type="SUPFAM" id="SSF52266">
    <property type="entry name" value="SGNH hydrolase"/>
    <property type="match status" value="1"/>
</dbReference>
<dbReference type="Gene3D" id="3.40.50.1110">
    <property type="entry name" value="SGNH hydrolase"/>
    <property type="match status" value="1"/>
</dbReference>
<evidence type="ECO:0000256" key="1">
    <source>
        <dbReference type="SAM" id="MobiDB-lite"/>
    </source>
</evidence>
<dbReference type="CDD" id="cd01829">
    <property type="entry name" value="SGNH_hydrolase_peri2"/>
    <property type="match status" value="1"/>
</dbReference>
<organism evidence="3 4">
    <name type="scientific">Sinorhizobium kostiense</name>
    <dbReference type="NCBI Taxonomy" id="76747"/>
    <lineage>
        <taxon>Bacteria</taxon>
        <taxon>Pseudomonadati</taxon>
        <taxon>Pseudomonadota</taxon>
        <taxon>Alphaproteobacteria</taxon>
        <taxon>Hyphomicrobiales</taxon>
        <taxon>Rhizobiaceae</taxon>
        <taxon>Sinorhizobium/Ensifer group</taxon>
        <taxon>Sinorhizobium</taxon>
    </lineage>
</organism>
<name>A0ABS4R3B3_9HYPH</name>
<evidence type="ECO:0000313" key="3">
    <source>
        <dbReference type="EMBL" id="MBP2237369.1"/>
    </source>
</evidence>
<feature type="transmembrane region" description="Helical" evidence="2">
    <location>
        <begin position="21"/>
        <end position="40"/>
    </location>
</feature>
<evidence type="ECO:0000313" key="4">
    <source>
        <dbReference type="Proteomes" id="UP000730739"/>
    </source>
</evidence>
<gene>
    <name evidence="3" type="ORF">J2Z31_003887</name>
</gene>
<feature type="region of interest" description="Disordered" evidence="1">
    <location>
        <begin position="73"/>
        <end position="108"/>
    </location>
</feature>
<evidence type="ECO:0008006" key="5">
    <source>
        <dbReference type="Google" id="ProtNLM"/>
    </source>
</evidence>
<dbReference type="Proteomes" id="UP000730739">
    <property type="component" value="Unassembled WGS sequence"/>
</dbReference>
<comment type="caution">
    <text evidence="3">The sequence shown here is derived from an EMBL/GenBank/DDBJ whole genome shotgun (WGS) entry which is preliminary data.</text>
</comment>